<gene>
    <name evidence="1" type="ORF">MNBD_GAMMA21-2556</name>
</gene>
<accession>A0A3B0ZT41</accession>
<reference evidence="1" key="1">
    <citation type="submission" date="2018-06" db="EMBL/GenBank/DDBJ databases">
        <authorList>
            <person name="Zhirakovskaya E."/>
        </authorList>
    </citation>
    <scope>NUCLEOTIDE SEQUENCE</scope>
</reference>
<dbReference type="Gene3D" id="3.40.50.1820">
    <property type="entry name" value="alpha/beta hydrolase"/>
    <property type="match status" value="1"/>
</dbReference>
<sequence length="269" mass="29666">MTNSKILISLFIFLLAPNLSAAPKSDLAKEKRWREQIEPSLMVGDALSLKADGTEFLALFTENTAKQTLGGAIILHGSGVHPAWPDVIEPLRVNLAEHGWHTLSLQMPILANDARLQDYEPLLDEVPARIQAGITFLKSKGINNIVLIGHSLGNVMAVYYLSKTDDPSVKAFVAIAFGPGIPSKAKMDSYAHLSKITIPILDIYGSEDLAGNLRTINKRKLVAKNAGNKKYTQVKIEGANHFFTNMDDVLTKRIRGWLKRYAPKTNPQK</sequence>
<dbReference type="InterPro" id="IPR029058">
    <property type="entry name" value="AB_hydrolase_fold"/>
</dbReference>
<protein>
    <recommendedName>
        <fullName evidence="2">DUF3530 family protein</fullName>
    </recommendedName>
</protein>
<dbReference type="AlphaFoldDB" id="A0A3B0ZT41"/>
<dbReference type="EMBL" id="UOFR01000030">
    <property type="protein sequence ID" value="VAW94861.1"/>
    <property type="molecule type" value="Genomic_DNA"/>
</dbReference>
<evidence type="ECO:0008006" key="2">
    <source>
        <dbReference type="Google" id="ProtNLM"/>
    </source>
</evidence>
<name>A0A3B0ZT41_9ZZZZ</name>
<dbReference type="Pfam" id="PF12048">
    <property type="entry name" value="DUF3530"/>
    <property type="match status" value="2"/>
</dbReference>
<organism evidence="1">
    <name type="scientific">hydrothermal vent metagenome</name>
    <dbReference type="NCBI Taxonomy" id="652676"/>
    <lineage>
        <taxon>unclassified sequences</taxon>
        <taxon>metagenomes</taxon>
        <taxon>ecological metagenomes</taxon>
    </lineage>
</organism>
<evidence type="ECO:0000313" key="1">
    <source>
        <dbReference type="EMBL" id="VAW94861.1"/>
    </source>
</evidence>
<proteinExistence type="predicted"/>
<dbReference type="SUPFAM" id="SSF53474">
    <property type="entry name" value="alpha/beta-Hydrolases"/>
    <property type="match status" value="1"/>
</dbReference>
<dbReference type="InterPro" id="IPR022529">
    <property type="entry name" value="DUF3530"/>
</dbReference>